<proteinExistence type="predicted"/>
<evidence type="ECO:0000313" key="1">
    <source>
        <dbReference type="EMBL" id="OWZ15435.1"/>
    </source>
</evidence>
<accession>A0A225WCT3</accession>
<dbReference type="EMBL" id="NBNE01001122">
    <property type="protein sequence ID" value="OWZ15435.1"/>
    <property type="molecule type" value="Genomic_DNA"/>
</dbReference>
<feature type="non-terminal residue" evidence="1">
    <location>
        <position position="114"/>
    </location>
</feature>
<evidence type="ECO:0000313" key="2">
    <source>
        <dbReference type="Proteomes" id="UP000198211"/>
    </source>
</evidence>
<protein>
    <submittedName>
        <fullName evidence="1">Uncharacterized protein</fullName>
    </submittedName>
</protein>
<comment type="caution">
    <text evidence="1">The sequence shown here is derived from an EMBL/GenBank/DDBJ whole genome shotgun (WGS) entry which is preliminary data.</text>
</comment>
<gene>
    <name evidence="1" type="ORF">PHMEG_00010913</name>
</gene>
<name>A0A225WCT3_9STRA</name>
<sequence>MEYPITSVVQRVHEGSVNANIPCAVPAGVNCLHCSPGTPRISERYLTGRLTVYLQTLRSYVLSSHARVSILVLCLSTTLRETLRPAVLRLPSVVGFVRLHHIRNVRHQDVSGKP</sequence>
<dbReference type="OrthoDB" id="146504at2759"/>
<dbReference type="Proteomes" id="UP000198211">
    <property type="component" value="Unassembled WGS sequence"/>
</dbReference>
<keyword evidence="2" id="KW-1185">Reference proteome</keyword>
<organism evidence="1 2">
    <name type="scientific">Phytophthora megakarya</name>
    <dbReference type="NCBI Taxonomy" id="4795"/>
    <lineage>
        <taxon>Eukaryota</taxon>
        <taxon>Sar</taxon>
        <taxon>Stramenopiles</taxon>
        <taxon>Oomycota</taxon>
        <taxon>Peronosporomycetes</taxon>
        <taxon>Peronosporales</taxon>
        <taxon>Peronosporaceae</taxon>
        <taxon>Phytophthora</taxon>
    </lineage>
</organism>
<reference evidence="2" key="1">
    <citation type="submission" date="2017-03" db="EMBL/GenBank/DDBJ databases">
        <title>Phytopthora megakarya and P. palmivora, two closely related causual agents of cacao black pod achieved similar genome size and gene model numbers by different mechanisms.</title>
        <authorList>
            <person name="Ali S."/>
            <person name="Shao J."/>
            <person name="Larry D.J."/>
            <person name="Kronmiller B."/>
            <person name="Shen D."/>
            <person name="Strem M.D."/>
            <person name="Melnick R.L."/>
            <person name="Guiltinan M.J."/>
            <person name="Tyler B.M."/>
            <person name="Meinhardt L.W."/>
            <person name="Bailey B.A."/>
        </authorList>
    </citation>
    <scope>NUCLEOTIDE SEQUENCE [LARGE SCALE GENOMIC DNA]</scope>
    <source>
        <strain evidence="2">zdho120</strain>
    </source>
</reference>
<dbReference type="AlphaFoldDB" id="A0A225WCT3"/>